<dbReference type="Gene3D" id="3.10.129.10">
    <property type="entry name" value="Hotdog Thioesterase"/>
    <property type="match status" value="1"/>
</dbReference>
<feature type="domain" description="Thioesterase" evidence="1">
    <location>
        <begin position="79"/>
        <end position="152"/>
    </location>
</feature>
<dbReference type="KEGG" id="kbs:EPA93_29620"/>
<gene>
    <name evidence="2" type="ORF">EPA93_29620</name>
</gene>
<dbReference type="PANTHER" id="PTHR47260">
    <property type="entry name" value="UPF0644 PROTEIN PB2B4.06"/>
    <property type="match status" value="1"/>
</dbReference>
<dbReference type="SUPFAM" id="SSF54637">
    <property type="entry name" value="Thioesterase/thiol ester dehydrase-isomerase"/>
    <property type="match status" value="1"/>
</dbReference>
<organism evidence="2 3">
    <name type="scientific">Ktedonosporobacter rubrisoli</name>
    <dbReference type="NCBI Taxonomy" id="2509675"/>
    <lineage>
        <taxon>Bacteria</taxon>
        <taxon>Bacillati</taxon>
        <taxon>Chloroflexota</taxon>
        <taxon>Ktedonobacteria</taxon>
        <taxon>Ktedonobacterales</taxon>
        <taxon>Ktedonosporobacteraceae</taxon>
        <taxon>Ktedonosporobacter</taxon>
    </lineage>
</organism>
<accession>A0A4P6JY12</accession>
<dbReference type="Pfam" id="PF03061">
    <property type="entry name" value="4HBT"/>
    <property type="match status" value="1"/>
</dbReference>
<dbReference type="CDD" id="cd03443">
    <property type="entry name" value="PaaI_thioesterase"/>
    <property type="match status" value="1"/>
</dbReference>
<evidence type="ECO:0000313" key="3">
    <source>
        <dbReference type="Proteomes" id="UP000290365"/>
    </source>
</evidence>
<dbReference type="InterPro" id="IPR029069">
    <property type="entry name" value="HotDog_dom_sf"/>
</dbReference>
<dbReference type="InterPro" id="IPR052061">
    <property type="entry name" value="PTE-AB_protein"/>
</dbReference>
<name>A0A4P6JY12_KTERU</name>
<evidence type="ECO:0000313" key="2">
    <source>
        <dbReference type="EMBL" id="QBD79916.1"/>
    </source>
</evidence>
<dbReference type="AlphaFoldDB" id="A0A4P6JY12"/>
<dbReference type="Proteomes" id="UP000290365">
    <property type="component" value="Chromosome"/>
</dbReference>
<keyword evidence="3" id="KW-1185">Reference proteome</keyword>
<protein>
    <submittedName>
        <fullName evidence="2">PaaI family thioesterase</fullName>
    </submittedName>
</protein>
<sequence length="189" mass="21226">MMQAVSVEYACSCESHMVDSRIPLSKRVWDMELNENSDYQLCFACGKQNPFGLHMTFRLDNGTVVSDFHPQPEHQGFPGVIHGGIIATVLDEALNRTSMLTEQPAWSMTGRLEIRYRHYVPYGPLLRVRAALGKQKGRMIQATGAVTLADDESKILAEAQGTFMALAPEVLDQIMQDYPGMRTFLERSE</sequence>
<dbReference type="OrthoDB" id="9792301at2"/>
<dbReference type="EMBL" id="CP035758">
    <property type="protein sequence ID" value="QBD79916.1"/>
    <property type="molecule type" value="Genomic_DNA"/>
</dbReference>
<reference evidence="2 3" key="1">
    <citation type="submission" date="2019-01" db="EMBL/GenBank/DDBJ databases">
        <title>Ktedonosporobacter rubrisoli SCAWS-G2.</title>
        <authorList>
            <person name="Huang Y."/>
            <person name="Yan B."/>
        </authorList>
    </citation>
    <scope>NUCLEOTIDE SEQUENCE [LARGE SCALE GENOMIC DNA]</scope>
    <source>
        <strain evidence="2 3">SCAWS-G2</strain>
    </source>
</reference>
<evidence type="ECO:0000259" key="1">
    <source>
        <dbReference type="Pfam" id="PF03061"/>
    </source>
</evidence>
<dbReference type="PANTHER" id="PTHR47260:SF3">
    <property type="entry name" value="THIOESTERASE FAMILY PROTEIN (AFU_ORTHOLOGUE AFUA_7G03960)"/>
    <property type="match status" value="1"/>
</dbReference>
<proteinExistence type="predicted"/>
<dbReference type="InterPro" id="IPR006683">
    <property type="entry name" value="Thioestr_dom"/>
</dbReference>